<comment type="caution">
    <text evidence="5">The sequence shown here is derived from an EMBL/GenBank/DDBJ whole genome shotgun (WGS) entry which is preliminary data.</text>
</comment>
<sequence length="1618" mass="169523">MTIHVAVTAQATRTPDALAYVAGDLRISYEEMDRRANRIAHTLLRSGVAREEPVGVLLDRGEHLIPALLGVLKAGAAYVPLDPAYPSERLRLIAADSGLKSLITRPGLDRAIEARVINAGIDDVTAPDTDPGAAVTPQNLAYVIYTSGSTGRPKGVAVEHRNVLNQLAWIVETWGPEALAGSLAATSVCFDPSVMEIFAPLLAGGAVILADNLLALPGLPARDEVTSLGGPPSVLAALLRSGPLPPRARLVHSGAEAAWPELIDAIYGNPQIERVLNLYGPTECTIQCLAHEVPRGTTGVPPIGLPIAGAVLSVRDGDGAEVAEGETGELWVSGPLVARGYLNRSDGVPAGQDRFVELPGLGHTYRTGDLVRFEGGVYHFAGRADDQVKIRGHRVELGEVERALTAHPRVAAAAVLALPDADGTRRLAGYAQADGVDEPELLGFLRDRLPGYMVPDRVALLDRLPLSPNGKIDRQALGAVRPAAREATTAPRDDLERRLAAIVADVLGIEVARVGVDDRFADLGGHSLAAARVVARAGADLGAEVPLHAFLAEPTVAALARRVRSGGDGRAPLVRHTGRDRYPLTDMQRQFWALRQMEPDTRATLIAMRFRVSGVADAARFRSALDDVVRRHESLRGVIEHRGGEPAVRVHAPVPVRVDEHDLRGLDPAARESAILDLAGRAATPFDLTGDVPLLRALLAWTGPAAAELVLVTDHIAFDGWSARILIDEVAAGLAGRPVPEPALQLGDVALGEEERREAAVERESAHWREALADAAVPYDLLGAAGTATHEGRRLSRPIDPALEARIRRFAAERGVTPAAVHLAALATVVGGLTGRAETMIGVTAAERDRPGLDRVVGPLLGVLPVPVRFGDDPAFGDLVAAAGAAITEALAHQEQAGAAVAAALPRPPGSGPAPVVLSVQPEDVPVAVEIASEPGREEPGIRVELVGELDCGGAATELSVLVNAGADGAELLVEYATSRFGAADAGRMADTLLTALDRGLADPATPVSALPLVSPAERTALLAAGTGAEIRPPATVVDAIVAQDRSRIAVEAAGRRLTYGELEELSARVAAGLVAAGVTAEEPVGVSLPRDHLLPAVLLGVLRSGGAYVPMDPDLPAMRLAAIVEDGGVRRVLALGDEAHAAVAGLDGVTVLDAAALLDAPRGEIPEADPDGLAYVIFTSGSTGRPKGIEITHRSLAAFVASIQGDPGLTRDDAVLAVAPMVFDASAFELWATLTAGARVVVADTATAFDGRALGELCDTAEVTLVLTTPSRMRLMVEAGWRGRPRMRLLAGGEPLDPALAGELRTRVAGLWNAYGPAEATVASTVHPVTGSIGDSVPIGHPIPGERLYVVDPLGRMLPPGVPGELWLGGPGVARGYRGRPDLTAAAFVPDPEAPPGAPARRYRSGDIVRWVPDGAGGLVLDFAGRVDGQVKVRGYRVELGEIDAVLRAHPAVADAAVVATTGPDAHLIGHVVWRGEARAAELEEHARERLPGYMVPRRWAAHDALPRTVSDKLDRRALEGVEVAAAPHTPPEGPMQEFAAEIWQEVLRIPLVGARDDFFALGGTSLLATRVTVRLREALGCDLAVRALFDHPVLAEYAAEVERQVIAEMAGQEASS</sequence>
<dbReference type="PANTHER" id="PTHR45527:SF1">
    <property type="entry name" value="FATTY ACID SYNTHASE"/>
    <property type="match status" value="1"/>
</dbReference>
<dbReference type="InterPro" id="IPR023213">
    <property type="entry name" value="CAT-like_dom_sf"/>
</dbReference>
<dbReference type="Pfam" id="PF00550">
    <property type="entry name" value="PP-binding"/>
    <property type="match status" value="2"/>
</dbReference>
<dbReference type="InterPro" id="IPR000873">
    <property type="entry name" value="AMP-dep_synth/lig_dom"/>
</dbReference>
<dbReference type="SMART" id="SM00823">
    <property type="entry name" value="PKS_PP"/>
    <property type="match status" value="2"/>
</dbReference>
<keyword evidence="6" id="KW-1185">Reference proteome</keyword>
<dbReference type="SUPFAM" id="SSF56801">
    <property type="entry name" value="Acetyl-CoA synthetase-like"/>
    <property type="match status" value="2"/>
</dbReference>
<dbReference type="Pfam" id="PF00668">
    <property type="entry name" value="Condensation"/>
    <property type="match status" value="1"/>
</dbReference>
<comment type="cofactor">
    <cofactor evidence="1">
        <name>pantetheine 4'-phosphate</name>
        <dbReference type="ChEBI" id="CHEBI:47942"/>
    </cofactor>
</comment>
<feature type="domain" description="Carrier" evidence="4">
    <location>
        <begin position="1532"/>
        <end position="1607"/>
    </location>
</feature>
<dbReference type="RefSeq" id="WP_387344380.1">
    <property type="nucleotide sequence ID" value="NZ_JBIAXI010000015.1"/>
</dbReference>
<dbReference type="Gene3D" id="3.30.559.10">
    <property type="entry name" value="Chloramphenicol acetyltransferase-like domain"/>
    <property type="match status" value="1"/>
</dbReference>
<dbReference type="PROSITE" id="PS50075">
    <property type="entry name" value="CARRIER"/>
    <property type="match status" value="2"/>
</dbReference>
<keyword evidence="2" id="KW-0596">Phosphopantetheine</keyword>
<evidence type="ECO:0000259" key="4">
    <source>
        <dbReference type="PROSITE" id="PS50075"/>
    </source>
</evidence>
<accession>A0ABW6VA90</accession>
<dbReference type="SUPFAM" id="SSF52777">
    <property type="entry name" value="CoA-dependent acyltransferases"/>
    <property type="match status" value="2"/>
</dbReference>
<dbReference type="Proteomes" id="UP001602119">
    <property type="component" value="Unassembled WGS sequence"/>
</dbReference>
<dbReference type="PANTHER" id="PTHR45527">
    <property type="entry name" value="NONRIBOSOMAL PEPTIDE SYNTHETASE"/>
    <property type="match status" value="1"/>
</dbReference>
<dbReference type="Gene3D" id="3.30.300.30">
    <property type="match status" value="2"/>
</dbReference>
<dbReference type="Pfam" id="PF00501">
    <property type="entry name" value="AMP-binding"/>
    <property type="match status" value="2"/>
</dbReference>
<dbReference type="Gene3D" id="3.40.50.12780">
    <property type="entry name" value="N-terminal domain of ligase-like"/>
    <property type="match status" value="1"/>
</dbReference>
<evidence type="ECO:0000256" key="1">
    <source>
        <dbReference type="ARBA" id="ARBA00001957"/>
    </source>
</evidence>
<feature type="domain" description="Carrier" evidence="4">
    <location>
        <begin position="490"/>
        <end position="567"/>
    </location>
</feature>
<dbReference type="Gene3D" id="1.10.1200.10">
    <property type="entry name" value="ACP-like"/>
    <property type="match status" value="2"/>
</dbReference>
<dbReference type="InterPro" id="IPR009081">
    <property type="entry name" value="PP-bd_ACP"/>
</dbReference>
<protein>
    <submittedName>
        <fullName evidence="5">Amino acid adenylation domain-containing protein</fullName>
    </submittedName>
</protein>
<dbReference type="InterPro" id="IPR020845">
    <property type="entry name" value="AMP-binding_CS"/>
</dbReference>
<dbReference type="InterPro" id="IPR010071">
    <property type="entry name" value="AA_adenyl_dom"/>
</dbReference>
<dbReference type="InterPro" id="IPR025110">
    <property type="entry name" value="AMP-bd_C"/>
</dbReference>
<dbReference type="InterPro" id="IPR001242">
    <property type="entry name" value="Condensation_dom"/>
</dbReference>
<dbReference type="PROSITE" id="PS00012">
    <property type="entry name" value="PHOSPHOPANTETHEINE"/>
    <property type="match status" value="1"/>
</dbReference>
<gene>
    <name evidence="5" type="ORF">ACFY05_24755</name>
</gene>
<dbReference type="InterPro" id="IPR020806">
    <property type="entry name" value="PKS_PP-bd"/>
</dbReference>
<name>A0ABW6VA90_MICFU</name>
<organism evidence="5 6">
    <name type="scientific">Microtetraspora fusca</name>
    <dbReference type="NCBI Taxonomy" id="1997"/>
    <lineage>
        <taxon>Bacteria</taxon>
        <taxon>Bacillati</taxon>
        <taxon>Actinomycetota</taxon>
        <taxon>Actinomycetes</taxon>
        <taxon>Streptosporangiales</taxon>
        <taxon>Streptosporangiaceae</taxon>
        <taxon>Microtetraspora</taxon>
    </lineage>
</organism>
<evidence type="ECO:0000313" key="6">
    <source>
        <dbReference type="Proteomes" id="UP001602119"/>
    </source>
</evidence>
<dbReference type="EMBL" id="JBIAXI010000015">
    <property type="protein sequence ID" value="MFF4776070.1"/>
    <property type="molecule type" value="Genomic_DNA"/>
</dbReference>
<dbReference type="InterPro" id="IPR006162">
    <property type="entry name" value="Ppantetheine_attach_site"/>
</dbReference>
<dbReference type="NCBIfam" id="TIGR01733">
    <property type="entry name" value="AA-adenyl-dom"/>
    <property type="match status" value="2"/>
</dbReference>
<reference evidence="5 6" key="1">
    <citation type="submission" date="2024-10" db="EMBL/GenBank/DDBJ databases">
        <title>The Natural Products Discovery Center: Release of the First 8490 Sequenced Strains for Exploring Actinobacteria Biosynthetic Diversity.</title>
        <authorList>
            <person name="Kalkreuter E."/>
            <person name="Kautsar S.A."/>
            <person name="Yang D."/>
            <person name="Bader C.D."/>
            <person name="Teijaro C.N."/>
            <person name="Fluegel L."/>
            <person name="Davis C.M."/>
            <person name="Simpson J.R."/>
            <person name="Lauterbach L."/>
            <person name="Steele A.D."/>
            <person name="Gui C."/>
            <person name="Meng S."/>
            <person name="Li G."/>
            <person name="Viehrig K."/>
            <person name="Ye F."/>
            <person name="Su P."/>
            <person name="Kiefer A.F."/>
            <person name="Nichols A."/>
            <person name="Cepeda A.J."/>
            <person name="Yan W."/>
            <person name="Fan B."/>
            <person name="Jiang Y."/>
            <person name="Adhikari A."/>
            <person name="Zheng C.-J."/>
            <person name="Schuster L."/>
            <person name="Cowan T.M."/>
            <person name="Smanski M.J."/>
            <person name="Chevrette M.G."/>
            <person name="De Carvalho L.P.S."/>
            <person name="Shen B."/>
        </authorList>
    </citation>
    <scope>NUCLEOTIDE SEQUENCE [LARGE SCALE GENOMIC DNA]</scope>
    <source>
        <strain evidence="5 6">NPDC001281</strain>
    </source>
</reference>
<evidence type="ECO:0000313" key="5">
    <source>
        <dbReference type="EMBL" id="MFF4776070.1"/>
    </source>
</evidence>
<dbReference type="Gene3D" id="3.30.559.30">
    <property type="entry name" value="Nonribosomal peptide synthetase, condensation domain"/>
    <property type="match status" value="1"/>
</dbReference>
<dbReference type="Pfam" id="PF13193">
    <property type="entry name" value="AMP-binding_C"/>
    <property type="match status" value="2"/>
</dbReference>
<proteinExistence type="predicted"/>
<keyword evidence="3" id="KW-0597">Phosphoprotein</keyword>
<evidence type="ECO:0000256" key="2">
    <source>
        <dbReference type="ARBA" id="ARBA00022450"/>
    </source>
</evidence>
<evidence type="ECO:0000256" key="3">
    <source>
        <dbReference type="ARBA" id="ARBA00022553"/>
    </source>
</evidence>
<dbReference type="InterPro" id="IPR042099">
    <property type="entry name" value="ANL_N_sf"/>
</dbReference>
<dbReference type="InterPro" id="IPR045851">
    <property type="entry name" value="AMP-bd_C_sf"/>
</dbReference>
<dbReference type="Gene3D" id="2.30.38.10">
    <property type="entry name" value="Luciferase, Domain 3"/>
    <property type="match status" value="1"/>
</dbReference>
<dbReference type="PROSITE" id="PS00455">
    <property type="entry name" value="AMP_BINDING"/>
    <property type="match status" value="2"/>
</dbReference>
<dbReference type="SUPFAM" id="SSF47336">
    <property type="entry name" value="ACP-like"/>
    <property type="match status" value="2"/>
</dbReference>
<dbReference type="Gene3D" id="3.40.50.980">
    <property type="match status" value="2"/>
</dbReference>
<dbReference type="InterPro" id="IPR036736">
    <property type="entry name" value="ACP-like_sf"/>
</dbReference>